<evidence type="ECO:0000313" key="1">
    <source>
        <dbReference type="EMBL" id="KAJ7687290.1"/>
    </source>
</evidence>
<name>A0AAD7GGQ2_MYCRO</name>
<organism evidence="1 2">
    <name type="scientific">Mycena rosella</name>
    <name type="common">Pink bonnet</name>
    <name type="synonym">Agaricus rosellus</name>
    <dbReference type="NCBI Taxonomy" id="1033263"/>
    <lineage>
        <taxon>Eukaryota</taxon>
        <taxon>Fungi</taxon>
        <taxon>Dikarya</taxon>
        <taxon>Basidiomycota</taxon>
        <taxon>Agaricomycotina</taxon>
        <taxon>Agaricomycetes</taxon>
        <taxon>Agaricomycetidae</taxon>
        <taxon>Agaricales</taxon>
        <taxon>Marasmiineae</taxon>
        <taxon>Mycenaceae</taxon>
        <taxon>Mycena</taxon>
    </lineage>
</organism>
<comment type="caution">
    <text evidence="1">The sequence shown here is derived from an EMBL/GenBank/DDBJ whole genome shotgun (WGS) entry which is preliminary data.</text>
</comment>
<dbReference type="EMBL" id="JARKIE010000089">
    <property type="protein sequence ID" value="KAJ7687290.1"/>
    <property type="molecule type" value="Genomic_DNA"/>
</dbReference>
<dbReference type="AlphaFoldDB" id="A0AAD7GGQ2"/>
<proteinExistence type="predicted"/>
<gene>
    <name evidence="1" type="ORF">B0H17DRAFT_1136412</name>
</gene>
<evidence type="ECO:0000313" key="2">
    <source>
        <dbReference type="Proteomes" id="UP001221757"/>
    </source>
</evidence>
<dbReference type="Proteomes" id="UP001221757">
    <property type="component" value="Unassembled WGS sequence"/>
</dbReference>
<reference evidence="1" key="1">
    <citation type="submission" date="2023-03" db="EMBL/GenBank/DDBJ databases">
        <title>Massive genome expansion in bonnet fungi (Mycena s.s.) driven by repeated elements and novel gene families across ecological guilds.</title>
        <authorList>
            <consortium name="Lawrence Berkeley National Laboratory"/>
            <person name="Harder C.B."/>
            <person name="Miyauchi S."/>
            <person name="Viragh M."/>
            <person name="Kuo A."/>
            <person name="Thoen E."/>
            <person name="Andreopoulos B."/>
            <person name="Lu D."/>
            <person name="Skrede I."/>
            <person name="Drula E."/>
            <person name="Henrissat B."/>
            <person name="Morin E."/>
            <person name="Kohler A."/>
            <person name="Barry K."/>
            <person name="LaButti K."/>
            <person name="Morin E."/>
            <person name="Salamov A."/>
            <person name="Lipzen A."/>
            <person name="Mereny Z."/>
            <person name="Hegedus B."/>
            <person name="Baldrian P."/>
            <person name="Stursova M."/>
            <person name="Weitz H."/>
            <person name="Taylor A."/>
            <person name="Grigoriev I.V."/>
            <person name="Nagy L.G."/>
            <person name="Martin F."/>
            <person name="Kauserud H."/>
        </authorList>
    </citation>
    <scope>NUCLEOTIDE SEQUENCE</scope>
    <source>
        <strain evidence="1">CBHHK067</strain>
    </source>
</reference>
<protein>
    <submittedName>
        <fullName evidence="1">Uncharacterized protein</fullName>
    </submittedName>
</protein>
<accession>A0AAD7GGQ2</accession>
<keyword evidence="2" id="KW-1185">Reference proteome</keyword>
<sequence length="169" mass="18880">MSSTRCEQAFNEAREQRFTMLAADFHLLLDTIPVLLPYLRERSKSWERLFGSYEDAGPNSAPATTVAFGQISGGIRPRVFTCTDAIPYDAFSGTYLEIQIDPDQDYILYGAEHDSAVPVRVRGDNSVSRRAVDLCRSGISLALFNSRPNVQSEPIDVYRESVLKKPEGL</sequence>